<organism evidence="2 3">
    <name type="scientific">Myotis davidii</name>
    <name type="common">David's myotis</name>
    <dbReference type="NCBI Taxonomy" id="225400"/>
    <lineage>
        <taxon>Eukaryota</taxon>
        <taxon>Metazoa</taxon>
        <taxon>Chordata</taxon>
        <taxon>Craniata</taxon>
        <taxon>Vertebrata</taxon>
        <taxon>Euteleostomi</taxon>
        <taxon>Mammalia</taxon>
        <taxon>Eutheria</taxon>
        <taxon>Laurasiatheria</taxon>
        <taxon>Chiroptera</taxon>
        <taxon>Yangochiroptera</taxon>
        <taxon>Vespertilionidae</taxon>
        <taxon>Myotis</taxon>
    </lineage>
</organism>
<dbReference type="Proteomes" id="UP000010556">
    <property type="component" value="Unassembled WGS sequence"/>
</dbReference>
<dbReference type="EMBL" id="KB109467">
    <property type="protein sequence ID" value="ELK28232.1"/>
    <property type="molecule type" value="Genomic_DNA"/>
</dbReference>
<reference evidence="3" key="1">
    <citation type="journal article" date="2013" name="Science">
        <title>Comparative analysis of bat genomes provides insight into the evolution of flight and immunity.</title>
        <authorList>
            <person name="Zhang G."/>
            <person name="Cowled C."/>
            <person name="Shi Z."/>
            <person name="Huang Z."/>
            <person name="Bishop-Lilly K.A."/>
            <person name="Fang X."/>
            <person name="Wynne J.W."/>
            <person name="Xiong Z."/>
            <person name="Baker M.L."/>
            <person name="Zhao W."/>
            <person name="Tachedjian M."/>
            <person name="Zhu Y."/>
            <person name="Zhou P."/>
            <person name="Jiang X."/>
            <person name="Ng J."/>
            <person name="Yang L."/>
            <person name="Wu L."/>
            <person name="Xiao J."/>
            <person name="Feng Y."/>
            <person name="Chen Y."/>
            <person name="Sun X."/>
            <person name="Zhang Y."/>
            <person name="Marsh G.A."/>
            <person name="Crameri G."/>
            <person name="Broder C.C."/>
            <person name="Frey K.G."/>
            <person name="Wang L.F."/>
            <person name="Wang J."/>
        </authorList>
    </citation>
    <scope>NUCLEOTIDE SEQUENCE [LARGE SCALE GENOMIC DNA]</scope>
</reference>
<evidence type="ECO:0000313" key="3">
    <source>
        <dbReference type="Proteomes" id="UP000010556"/>
    </source>
</evidence>
<keyword evidence="3" id="KW-1185">Reference proteome</keyword>
<accession>L5LQB3</accession>
<gene>
    <name evidence="2" type="ORF">MDA_GLEAN10009281</name>
</gene>
<name>L5LQB3_MYODS</name>
<dbReference type="AlphaFoldDB" id="L5LQB3"/>
<evidence type="ECO:0000313" key="2">
    <source>
        <dbReference type="EMBL" id="ELK28232.1"/>
    </source>
</evidence>
<evidence type="ECO:0000256" key="1">
    <source>
        <dbReference type="SAM" id="MobiDB-lite"/>
    </source>
</evidence>
<feature type="compositionally biased region" description="Basic and acidic residues" evidence="1">
    <location>
        <begin position="1"/>
        <end position="13"/>
    </location>
</feature>
<proteinExistence type="predicted"/>
<sequence>MRAEQRAADEPEPRFGSSAQRKEQKWASVIPEATHPCMAPARPSASLHLCALISSLRLTEGSLRMMEPEL</sequence>
<feature type="region of interest" description="Disordered" evidence="1">
    <location>
        <begin position="1"/>
        <end position="25"/>
    </location>
</feature>
<protein>
    <submittedName>
        <fullName evidence="2">Uncharacterized protein</fullName>
    </submittedName>
</protein>